<dbReference type="InterPro" id="IPR019427">
    <property type="entry name" value="7TM_GPCR_serpentine_rcpt_Srw"/>
</dbReference>
<gene>
    <name evidence="7" type="ORF">PoB_003175300</name>
</gene>
<dbReference type="Gene3D" id="1.20.1070.10">
    <property type="entry name" value="Rhodopsin 7-helix transmembrane proteins"/>
    <property type="match status" value="1"/>
</dbReference>
<evidence type="ECO:0000313" key="7">
    <source>
        <dbReference type="EMBL" id="GFO05248.1"/>
    </source>
</evidence>
<feature type="transmembrane region" description="Helical" evidence="5">
    <location>
        <begin position="36"/>
        <end position="63"/>
    </location>
</feature>
<dbReference type="SMART" id="SM01381">
    <property type="entry name" value="7TM_GPCR_Srsx"/>
    <property type="match status" value="1"/>
</dbReference>
<dbReference type="InterPro" id="IPR052954">
    <property type="entry name" value="GPCR-Ligand_Int"/>
</dbReference>
<keyword evidence="4 5" id="KW-0472">Membrane</keyword>
<keyword evidence="7" id="KW-0675">Receptor</keyword>
<dbReference type="EMBL" id="BLXT01003747">
    <property type="protein sequence ID" value="GFO05248.1"/>
    <property type="molecule type" value="Genomic_DNA"/>
</dbReference>
<dbReference type="InterPro" id="IPR000276">
    <property type="entry name" value="GPCR_Rhodpsn"/>
</dbReference>
<feature type="transmembrane region" description="Helical" evidence="5">
    <location>
        <begin position="75"/>
        <end position="94"/>
    </location>
</feature>
<feature type="transmembrane region" description="Helical" evidence="5">
    <location>
        <begin position="317"/>
        <end position="341"/>
    </location>
</feature>
<dbReference type="Proteomes" id="UP000735302">
    <property type="component" value="Unassembled WGS sequence"/>
</dbReference>
<keyword evidence="2 5" id="KW-0812">Transmembrane</keyword>
<protein>
    <submittedName>
        <fullName evidence="7">Peptide receptor gpcr</fullName>
    </submittedName>
</protein>
<sequence length="362" mass="40737">MNQGLVNHTGIPGSSEGHMAVTQVPMVTLWKQADGVLIYPTILVLFLSILGVTTNILNILVFTRMGLQETTTSSMLALAVSDLICCIMAFWTYLCYVPAFRDIPGLPFQSIEVAQETGQNFRPYVIRTGALITAFITLERCLCVVIPLKVKKVITLTVTRVTIVIIYIITIVPYIAHPFQYKLDWKFYPSLNRTIVGSVVKEDPIAFFFLVFNAYLCGFSYLLLASGVVLVCTLFLVITLVRSSRWRESVRKQTQLSIEKSVNLKASGSKREDRLIKMVVVIAIMFIVCTTPGTIVMFIVSVSQEYIEGERFLPSTLLLQACLFTFETVNNSLNFFVYYMIGTRFRVVFRQLVGLKEDTTSS</sequence>
<dbReference type="PANTHER" id="PTHR46641:SF2">
    <property type="entry name" value="FMRFAMIDE RECEPTOR"/>
    <property type="match status" value="1"/>
</dbReference>
<evidence type="ECO:0000256" key="4">
    <source>
        <dbReference type="ARBA" id="ARBA00023136"/>
    </source>
</evidence>
<accession>A0AAV4AFB4</accession>
<dbReference type="Pfam" id="PF10324">
    <property type="entry name" value="7TM_GPCR_Srw"/>
    <property type="match status" value="1"/>
</dbReference>
<dbReference type="GO" id="GO:0008528">
    <property type="term" value="F:G protein-coupled peptide receptor activity"/>
    <property type="evidence" value="ECO:0007669"/>
    <property type="project" value="InterPro"/>
</dbReference>
<organism evidence="7 8">
    <name type="scientific">Plakobranchus ocellatus</name>
    <dbReference type="NCBI Taxonomy" id="259542"/>
    <lineage>
        <taxon>Eukaryota</taxon>
        <taxon>Metazoa</taxon>
        <taxon>Spiralia</taxon>
        <taxon>Lophotrochozoa</taxon>
        <taxon>Mollusca</taxon>
        <taxon>Gastropoda</taxon>
        <taxon>Heterobranchia</taxon>
        <taxon>Euthyneura</taxon>
        <taxon>Panpulmonata</taxon>
        <taxon>Sacoglossa</taxon>
        <taxon>Placobranchoidea</taxon>
        <taxon>Plakobranchidae</taxon>
        <taxon>Plakobranchus</taxon>
    </lineage>
</organism>
<keyword evidence="8" id="KW-1185">Reference proteome</keyword>
<feature type="transmembrane region" description="Helical" evidence="5">
    <location>
        <begin position="275"/>
        <end position="302"/>
    </location>
</feature>
<name>A0AAV4AFB4_9GAST</name>
<evidence type="ECO:0000256" key="3">
    <source>
        <dbReference type="ARBA" id="ARBA00022989"/>
    </source>
</evidence>
<evidence type="ECO:0000313" key="8">
    <source>
        <dbReference type="Proteomes" id="UP000735302"/>
    </source>
</evidence>
<dbReference type="SUPFAM" id="SSF81321">
    <property type="entry name" value="Family A G protein-coupled receptor-like"/>
    <property type="match status" value="1"/>
</dbReference>
<feature type="domain" description="G-protein coupled receptors family 1 profile" evidence="6">
    <location>
        <begin position="54"/>
        <end position="338"/>
    </location>
</feature>
<proteinExistence type="predicted"/>
<dbReference type="PANTHER" id="PTHR46641">
    <property type="entry name" value="FMRFAMIDE RECEPTOR-RELATED"/>
    <property type="match status" value="1"/>
</dbReference>
<dbReference type="AlphaFoldDB" id="A0AAV4AFB4"/>
<dbReference type="InterPro" id="IPR017452">
    <property type="entry name" value="GPCR_Rhodpsn_7TM"/>
</dbReference>
<feature type="transmembrane region" description="Helical" evidence="5">
    <location>
        <begin position="153"/>
        <end position="176"/>
    </location>
</feature>
<feature type="transmembrane region" description="Helical" evidence="5">
    <location>
        <begin position="219"/>
        <end position="241"/>
    </location>
</feature>
<evidence type="ECO:0000259" key="6">
    <source>
        <dbReference type="PROSITE" id="PS50262"/>
    </source>
</evidence>
<dbReference type="PRINTS" id="PR00237">
    <property type="entry name" value="GPCRRHODOPSN"/>
</dbReference>
<feature type="transmembrane region" description="Helical" evidence="5">
    <location>
        <begin position="124"/>
        <end position="146"/>
    </location>
</feature>
<evidence type="ECO:0000256" key="1">
    <source>
        <dbReference type="ARBA" id="ARBA00004370"/>
    </source>
</evidence>
<dbReference type="GO" id="GO:0016020">
    <property type="term" value="C:membrane"/>
    <property type="evidence" value="ECO:0007669"/>
    <property type="project" value="UniProtKB-SubCell"/>
</dbReference>
<evidence type="ECO:0000256" key="5">
    <source>
        <dbReference type="SAM" id="Phobius"/>
    </source>
</evidence>
<keyword evidence="3 5" id="KW-1133">Transmembrane helix</keyword>
<evidence type="ECO:0000256" key="2">
    <source>
        <dbReference type="ARBA" id="ARBA00022692"/>
    </source>
</evidence>
<reference evidence="7 8" key="1">
    <citation type="journal article" date="2021" name="Elife">
        <title>Chloroplast acquisition without the gene transfer in kleptoplastic sea slugs, Plakobranchus ocellatus.</title>
        <authorList>
            <person name="Maeda T."/>
            <person name="Takahashi S."/>
            <person name="Yoshida T."/>
            <person name="Shimamura S."/>
            <person name="Takaki Y."/>
            <person name="Nagai Y."/>
            <person name="Toyoda A."/>
            <person name="Suzuki Y."/>
            <person name="Arimoto A."/>
            <person name="Ishii H."/>
            <person name="Satoh N."/>
            <person name="Nishiyama T."/>
            <person name="Hasebe M."/>
            <person name="Maruyama T."/>
            <person name="Minagawa J."/>
            <person name="Obokata J."/>
            <person name="Shigenobu S."/>
        </authorList>
    </citation>
    <scope>NUCLEOTIDE SEQUENCE [LARGE SCALE GENOMIC DNA]</scope>
</reference>
<dbReference type="PROSITE" id="PS50262">
    <property type="entry name" value="G_PROTEIN_RECEP_F1_2"/>
    <property type="match status" value="1"/>
</dbReference>
<comment type="subcellular location">
    <subcellularLocation>
        <location evidence="1">Membrane</location>
    </subcellularLocation>
</comment>
<comment type="caution">
    <text evidence="7">The sequence shown here is derived from an EMBL/GenBank/DDBJ whole genome shotgun (WGS) entry which is preliminary data.</text>
</comment>